<evidence type="ECO:0000313" key="2">
    <source>
        <dbReference type="EMBL" id="CAI2182668.1"/>
    </source>
</evidence>
<evidence type="ECO:0000256" key="1">
    <source>
        <dbReference type="SAM" id="MobiDB-lite"/>
    </source>
</evidence>
<feature type="compositionally biased region" description="Low complexity" evidence="1">
    <location>
        <begin position="47"/>
        <end position="57"/>
    </location>
</feature>
<reference evidence="2" key="1">
    <citation type="submission" date="2022-08" db="EMBL/GenBank/DDBJ databases">
        <authorList>
            <person name="Kallberg Y."/>
            <person name="Tangrot J."/>
            <person name="Rosling A."/>
        </authorList>
    </citation>
    <scope>NUCLEOTIDE SEQUENCE</scope>
    <source>
        <strain evidence="2">Wild A</strain>
    </source>
</reference>
<organism evidence="2 3">
    <name type="scientific">Funneliformis geosporum</name>
    <dbReference type="NCBI Taxonomy" id="1117311"/>
    <lineage>
        <taxon>Eukaryota</taxon>
        <taxon>Fungi</taxon>
        <taxon>Fungi incertae sedis</taxon>
        <taxon>Mucoromycota</taxon>
        <taxon>Glomeromycotina</taxon>
        <taxon>Glomeromycetes</taxon>
        <taxon>Glomerales</taxon>
        <taxon>Glomeraceae</taxon>
        <taxon>Funneliformis</taxon>
    </lineage>
</organism>
<evidence type="ECO:0000313" key="3">
    <source>
        <dbReference type="Proteomes" id="UP001153678"/>
    </source>
</evidence>
<name>A0A9W4SV96_9GLOM</name>
<dbReference type="OrthoDB" id="2429015at2759"/>
<comment type="caution">
    <text evidence="2">The sequence shown here is derived from an EMBL/GenBank/DDBJ whole genome shotgun (WGS) entry which is preliminary data.</text>
</comment>
<feature type="non-terminal residue" evidence="2">
    <location>
        <position position="1"/>
    </location>
</feature>
<feature type="region of interest" description="Disordered" evidence="1">
    <location>
        <begin position="47"/>
        <end position="71"/>
    </location>
</feature>
<dbReference type="AlphaFoldDB" id="A0A9W4SV96"/>
<keyword evidence="3" id="KW-1185">Reference proteome</keyword>
<dbReference type="EMBL" id="CAMKVN010002803">
    <property type="protein sequence ID" value="CAI2182668.1"/>
    <property type="molecule type" value="Genomic_DNA"/>
</dbReference>
<accession>A0A9W4SV96</accession>
<gene>
    <name evidence="2" type="ORF">FWILDA_LOCUS10694</name>
</gene>
<proteinExistence type="predicted"/>
<dbReference type="Proteomes" id="UP001153678">
    <property type="component" value="Unassembled WGS sequence"/>
</dbReference>
<sequence length="285" mass="33590">MLNGEEQYGSEMIEDTFENPPKNYYILSFKIIKLHEISDFHINNINNENAGENGPEYGNEDEGDSSSTESEFVGNLKNVHKYIDMDDSGYNNVIGGTGKITIYVNILDMRRVAFPNTTRQKMTAVLRTRTYLNFKVSDNDKDVNDYFREVEAQYWQLKHYLNHRLENENVIRPWTEIYEDWRKSLEIIKKNKYRKIPDCVCALCNDLLDISETFEGDSVLQSCKRWYNTFYDRNFDFQLAERGQELETSIMQQEERAFSSQKKSELFYKVTNKLNQSDDIGKSDH</sequence>
<protein>
    <submittedName>
        <fullName evidence="2">12333_t:CDS:1</fullName>
    </submittedName>
</protein>